<dbReference type="AlphaFoldDB" id="A0A2H0UXV2"/>
<comment type="caution">
    <text evidence="1">The sequence shown here is derived from an EMBL/GenBank/DDBJ whole genome shotgun (WGS) entry which is preliminary data.</text>
</comment>
<name>A0A2H0UXV2_9BACT</name>
<protein>
    <submittedName>
        <fullName evidence="1">Uncharacterized protein</fullName>
    </submittedName>
</protein>
<dbReference type="EMBL" id="PFAV01000022">
    <property type="protein sequence ID" value="PIR91637.1"/>
    <property type="molecule type" value="Genomic_DNA"/>
</dbReference>
<evidence type="ECO:0000313" key="2">
    <source>
        <dbReference type="Proteomes" id="UP000228906"/>
    </source>
</evidence>
<evidence type="ECO:0000313" key="1">
    <source>
        <dbReference type="EMBL" id="PIR91637.1"/>
    </source>
</evidence>
<accession>A0A2H0UXV2</accession>
<dbReference type="Proteomes" id="UP000228906">
    <property type="component" value="Unassembled WGS sequence"/>
</dbReference>
<organism evidence="1 2">
    <name type="scientific">bacterium (Candidatus Gribaldobacteria) CG10_big_fil_rev_8_21_14_0_10_41_12</name>
    <dbReference type="NCBI Taxonomy" id="2014277"/>
    <lineage>
        <taxon>Bacteria</taxon>
        <taxon>Candidatus Gribaldobacteria</taxon>
    </lineage>
</organism>
<sequence length="138" mass="15848">MGSTPTLGTIALLKLKMQNKNQKISLLQSIGDFYYNLGYEGDKLNNALKKDKVYQKLLQAKKQKITKSFKVSASDKIKFVLSTDTDLEILNQCNLLIKKELSKDNRELVELIKSQLLDDWRTPLLKSLNALLKQYKIK</sequence>
<reference evidence="2" key="1">
    <citation type="submission" date="2017-09" db="EMBL/GenBank/DDBJ databases">
        <title>Depth-based differentiation of microbial function through sediment-hosted aquifers and enrichment of novel symbionts in the deep terrestrial subsurface.</title>
        <authorList>
            <person name="Probst A.J."/>
            <person name="Ladd B."/>
            <person name="Jarett J.K."/>
            <person name="Geller-Mcgrath D.E."/>
            <person name="Sieber C.M.K."/>
            <person name="Emerson J.B."/>
            <person name="Anantharaman K."/>
            <person name="Thomas B.C."/>
            <person name="Malmstrom R."/>
            <person name="Stieglmeier M."/>
            <person name="Klingl A."/>
            <person name="Woyke T."/>
            <person name="Ryan C.M."/>
            <person name="Banfield J.F."/>
        </authorList>
    </citation>
    <scope>NUCLEOTIDE SEQUENCE [LARGE SCALE GENOMIC DNA]</scope>
</reference>
<gene>
    <name evidence="1" type="ORF">COU03_01330</name>
</gene>
<proteinExistence type="predicted"/>